<proteinExistence type="inferred from homology"/>
<dbReference type="InterPro" id="IPR004713">
    <property type="entry name" value="CaH_exchang"/>
</dbReference>
<feature type="transmembrane region" description="Helical" evidence="10">
    <location>
        <begin position="374"/>
        <end position="398"/>
    </location>
</feature>
<dbReference type="InterPro" id="IPR004837">
    <property type="entry name" value="NaCa_Exmemb"/>
</dbReference>
<dbReference type="GO" id="GO:0000329">
    <property type="term" value="C:fungal-type vacuole membrane"/>
    <property type="evidence" value="ECO:0007669"/>
    <property type="project" value="TreeGrafter"/>
</dbReference>
<evidence type="ECO:0000256" key="10">
    <source>
        <dbReference type="RuleBase" id="RU365028"/>
    </source>
</evidence>
<name>A0A1J9RQI7_9PEZI</name>
<evidence type="ECO:0000256" key="3">
    <source>
        <dbReference type="ARBA" id="ARBA00022448"/>
    </source>
</evidence>
<feature type="compositionally biased region" description="Basic and acidic residues" evidence="11">
    <location>
        <begin position="1"/>
        <end position="15"/>
    </location>
</feature>
<dbReference type="PANTHER" id="PTHR31503">
    <property type="entry name" value="VACUOLAR CALCIUM ION TRANSPORTER"/>
    <property type="match status" value="1"/>
</dbReference>
<dbReference type="InterPro" id="IPR044880">
    <property type="entry name" value="NCX_ion-bd_dom_sf"/>
</dbReference>
<dbReference type="NCBIfam" id="TIGR00378">
    <property type="entry name" value="cax"/>
    <property type="match status" value="1"/>
</dbReference>
<keyword evidence="14" id="KW-1185">Reference proteome</keyword>
<feature type="transmembrane region" description="Helical" evidence="10">
    <location>
        <begin position="139"/>
        <end position="162"/>
    </location>
</feature>
<evidence type="ECO:0000256" key="5">
    <source>
        <dbReference type="ARBA" id="ARBA00022692"/>
    </source>
</evidence>
<keyword evidence="6 10" id="KW-0106">Calcium</keyword>
<evidence type="ECO:0000313" key="13">
    <source>
        <dbReference type="EMBL" id="OJD29813.1"/>
    </source>
</evidence>
<evidence type="ECO:0000256" key="2">
    <source>
        <dbReference type="ARBA" id="ARBA00008170"/>
    </source>
</evidence>
<feature type="transmembrane region" description="Helical" evidence="10">
    <location>
        <begin position="174"/>
        <end position="198"/>
    </location>
</feature>
<comment type="subcellular location">
    <subcellularLocation>
        <location evidence="1">Endomembrane system</location>
        <topology evidence="1">Multi-pass membrane protein</topology>
    </subcellularLocation>
    <subcellularLocation>
        <location evidence="10">Vacuole membrane</location>
    </subcellularLocation>
</comment>
<feature type="transmembrane region" description="Helical" evidence="10">
    <location>
        <begin position="309"/>
        <end position="328"/>
    </location>
</feature>
<protein>
    <recommendedName>
        <fullName evidence="10">Vacuolar calcium ion transporter</fullName>
    </recommendedName>
</protein>
<feature type="region of interest" description="Disordered" evidence="11">
    <location>
        <begin position="1"/>
        <end position="38"/>
    </location>
</feature>
<keyword evidence="10" id="KW-0050">Antiport</keyword>
<feature type="transmembrane region" description="Helical" evidence="10">
    <location>
        <begin position="434"/>
        <end position="454"/>
    </location>
</feature>
<evidence type="ECO:0000313" key="14">
    <source>
        <dbReference type="Proteomes" id="UP000183809"/>
    </source>
</evidence>
<dbReference type="EMBL" id="MNUE01000072">
    <property type="protein sequence ID" value="OJD29813.1"/>
    <property type="molecule type" value="Genomic_DNA"/>
</dbReference>
<dbReference type="GO" id="GO:0012505">
    <property type="term" value="C:endomembrane system"/>
    <property type="evidence" value="ECO:0007669"/>
    <property type="project" value="UniProtKB-SubCell"/>
</dbReference>
<evidence type="ECO:0000256" key="8">
    <source>
        <dbReference type="ARBA" id="ARBA00023065"/>
    </source>
</evidence>
<comment type="function">
    <text evidence="10">Has a role in promoting intracellular calcium ion sequestration via the exchange of calcium ions for hydrogen ions across the vacuolar membrane. Involved also in manganese ion homeostasis via its uptake into the vacuole.</text>
</comment>
<dbReference type="GO" id="GO:0006874">
    <property type="term" value="P:intracellular calcium ion homeostasis"/>
    <property type="evidence" value="ECO:0007669"/>
    <property type="project" value="TreeGrafter"/>
</dbReference>
<dbReference type="RefSeq" id="XP_020126073.1">
    <property type="nucleotide sequence ID" value="XM_020278827.1"/>
</dbReference>
<feature type="transmembrane region" description="Helical" evidence="10">
    <location>
        <begin position="410"/>
        <end position="428"/>
    </location>
</feature>
<evidence type="ECO:0000256" key="9">
    <source>
        <dbReference type="ARBA" id="ARBA00023136"/>
    </source>
</evidence>
<accession>A0A1J9RQI7</accession>
<dbReference type="Pfam" id="PF01699">
    <property type="entry name" value="Na_Ca_ex"/>
    <property type="match status" value="2"/>
</dbReference>
<keyword evidence="7 10" id="KW-1133">Transmembrane helix</keyword>
<dbReference type="InterPro" id="IPR004798">
    <property type="entry name" value="CAX-like"/>
</dbReference>
<dbReference type="AlphaFoldDB" id="A0A1J9RQI7"/>
<evidence type="ECO:0000256" key="1">
    <source>
        <dbReference type="ARBA" id="ARBA00004127"/>
    </source>
</evidence>
<feature type="transmembrane region" description="Helical" evidence="10">
    <location>
        <begin position="80"/>
        <end position="99"/>
    </location>
</feature>
<dbReference type="STRING" id="236234.A0A1J9RQI7"/>
<keyword evidence="10" id="KW-0926">Vacuole</keyword>
<evidence type="ECO:0000256" key="4">
    <source>
        <dbReference type="ARBA" id="ARBA00022568"/>
    </source>
</evidence>
<keyword evidence="9 10" id="KW-0472">Membrane</keyword>
<keyword evidence="5 10" id="KW-0812">Transmembrane</keyword>
<comment type="caution">
    <text evidence="13">The sequence shown here is derived from an EMBL/GenBank/DDBJ whole genome shotgun (WGS) entry which is preliminary data.</text>
</comment>
<keyword evidence="3 10" id="KW-0813">Transport</keyword>
<keyword evidence="8 10" id="KW-0406">Ion transport</keyword>
<dbReference type="GeneID" id="31019088"/>
<feature type="transmembrane region" description="Helical" evidence="10">
    <location>
        <begin position="210"/>
        <end position="234"/>
    </location>
</feature>
<reference evidence="13 14" key="1">
    <citation type="submission" date="2016-10" db="EMBL/GenBank/DDBJ databases">
        <title>Proteomics and genomics reveal pathogen-plant mechanisms compatible with a hemibiotrophic lifestyle of Diplodia corticola.</title>
        <authorList>
            <person name="Fernandes I."/>
            <person name="De Jonge R."/>
            <person name="Van De Peer Y."/>
            <person name="Devreese B."/>
            <person name="Alves A."/>
            <person name="Esteves A.C."/>
        </authorList>
    </citation>
    <scope>NUCLEOTIDE SEQUENCE [LARGE SCALE GENOMIC DNA]</scope>
    <source>
        <strain evidence="13 14">CBS 112549</strain>
    </source>
</reference>
<evidence type="ECO:0000256" key="7">
    <source>
        <dbReference type="ARBA" id="ARBA00022989"/>
    </source>
</evidence>
<keyword evidence="4 10" id="KW-0109">Calcium transport</keyword>
<evidence type="ECO:0000256" key="11">
    <source>
        <dbReference type="SAM" id="MobiDB-lite"/>
    </source>
</evidence>
<dbReference type="OrthoDB" id="1699231at2759"/>
<organism evidence="13 14">
    <name type="scientific">Diplodia corticola</name>
    <dbReference type="NCBI Taxonomy" id="236234"/>
    <lineage>
        <taxon>Eukaryota</taxon>
        <taxon>Fungi</taxon>
        <taxon>Dikarya</taxon>
        <taxon>Ascomycota</taxon>
        <taxon>Pezizomycotina</taxon>
        <taxon>Dothideomycetes</taxon>
        <taxon>Dothideomycetes incertae sedis</taxon>
        <taxon>Botryosphaeriales</taxon>
        <taxon>Botryosphaeriaceae</taxon>
        <taxon>Diplodia</taxon>
    </lineage>
</organism>
<dbReference type="PANTHER" id="PTHR31503:SF14">
    <property type="entry name" value="VACUOLAR CALCIUM ION TRANSPORTER"/>
    <property type="match status" value="1"/>
</dbReference>
<comment type="similarity">
    <text evidence="2 10">Belongs to the Ca(2+):cation antiporter (CaCA) (TC 2.A.19) family.</text>
</comment>
<evidence type="ECO:0000259" key="12">
    <source>
        <dbReference type="Pfam" id="PF01699"/>
    </source>
</evidence>
<comment type="caution">
    <text evidence="10">Lacks conserved residue(s) required for the propagation of feature annotation.</text>
</comment>
<dbReference type="Gene3D" id="1.20.1420.30">
    <property type="entry name" value="NCX, central ion-binding region"/>
    <property type="match status" value="2"/>
</dbReference>
<feature type="domain" description="Sodium/calcium exchanger membrane region" evidence="12">
    <location>
        <begin position="106"/>
        <end position="274"/>
    </location>
</feature>
<dbReference type="Proteomes" id="UP000183809">
    <property type="component" value="Unassembled WGS sequence"/>
</dbReference>
<gene>
    <name evidence="13" type="ORF">BKCO1_7200022</name>
</gene>
<dbReference type="GO" id="GO:0015369">
    <property type="term" value="F:calcium:proton antiporter activity"/>
    <property type="evidence" value="ECO:0007669"/>
    <property type="project" value="UniProtKB-UniRule"/>
</dbReference>
<sequence length="476" mass="52157">MARRTRMSEKPRDASESTAVDRGGTTRPKPGGKHRLPLFNHNGHRVTTGIHPDGESGRSGIHPMHFFRICFRSSAPWSKYANILWPVVPVAIIIGFLKRHAHSDYWSLAIFILNYIAMVPAANLIGFGGEELARKIPKVIGIVIETTLGSLVEIILFAILITKPVTETFNPVQIIQAAILGSVLANLLLCIGGCFFVGGFRREEQEFHEAVSEVGSGLMLVAGMALILPSAYISTLQNSEYAGTGDFELDGLKISRATAIILLISYVVYVWFQTHSHHGLYDEVFEHDELKDEDRHEDLAKEKLTLTECFIALTIAIGCVSCIAYLLVDQIHYIVEVRHVKDAFVGLILIPVVEKAAEHLTAIDEAYDNQMNFALAHVLGACVQTVMLNTPIVVFIGWGLGKDMSLAFEPFQAIVLILAILVVGSFLRDGKSNYLEGFLCFIAYLIIAVCAYYYPNPTHGASSAAAGGESTTSTGH</sequence>
<evidence type="ECO:0000256" key="6">
    <source>
        <dbReference type="ARBA" id="ARBA00022837"/>
    </source>
</evidence>
<feature type="transmembrane region" description="Helical" evidence="10">
    <location>
        <begin position="254"/>
        <end position="272"/>
    </location>
</feature>
<feature type="domain" description="Sodium/calcium exchanger membrane region" evidence="12">
    <location>
        <begin position="311"/>
        <end position="452"/>
    </location>
</feature>
<feature type="transmembrane region" description="Helical" evidence="10">
    <location>
        <begin position="105"/>
        <end position="127"/>
    </location>
</feature>